<keyword evidence="1" id="KW-0805">Transcription regulation</keyword>
<evidence type="ECO:0000256" key="1">
    <source>
        <dbReference type="ARBA" id="ARBA00023015"/>
    </source>
</evidence>
<gene>
    <name evidence="5" type="ORF">FD35_GL000949</name>
</gene>
<dbReference type="PROSITE" id="PS01124">
    <property type="entry name" value="HTH_ARAC_FAMILY_2"/>
    <property type="match status" value="1"/>
</dbReference>
<evidence type="ECO:0000256" key="3">
    <source>
        <dbReference type="ARBA" id="ARBA00023163"/>
    </source>
</evidence>
<dbReference type="GO" id="GO:0043565">
    <property type="term" value="F:sequence-specific DNA binding"/>
    <property type="evidence" value="ECO:0007669"/>
    <property type="project" value="InterPro"/>
</dbReference>
<keyword evidence="3" id="KW-0804">Transcription</keyword>
<dbReference type="EMBL" id="AZFF01000016">
    <property type="protein sequence ID" value="KRL53698.1"/>
    <property type="molecule type" value="Genomic_DNA"/>
</dbReference>
<dbReference type="SMART" id="SM00342">
    <property type="entry name" value="HTH_ARAC"/>
    <property type="match status" value="1"/>
</dbReference>
<dbReference type="Proteomes" id="UP000051999">
    <property type="component" value="Unassembled WGS sequence"/>
</dbReference>
<name>A0A0R1RHB9_9LACO</name>
<dbReference type="PANTHER" id="PTHR43280">
    <property type="entry name" value="ARAC-FAMILY TRANSCRIPTIONAL REGULATOR"/>
    <property type="match status" value="1"/>
</dbReference>
<dbReference type="GO" id="GO:0003700">
    <property type="term" value="F:DNA-binding transcription factor activity"/>
    <property type="evidence" value="ECO:0007669"/>
    <property type="project" value="InterPro"/>
</dbReference>
<dbReference type="InterPro" id="IPR018060">
    <property type="entry name" value="HTH_AraC"/>
</dbReference>
<dbReference type="Gene3D" id="1.10.10.60">
    <property type="entry name" value="Homeodomain-like"/>
    <property type="match status" value="1"/>
</dbReference>
<dbReference type="OrthoDB" id="9799319at2"/>
<dbReference type="Pfam" id="PF12833">
    <property type="entry name" value="HTH_18"/>
    <property type="match status" value="1"/>
</dbReference>
<proteinExistence type="predicted"/>
<reference evidence="5 6" key="1">
    <citation type="journal article" date="2015" name="Genome Announc.">
        <title>Expanding the biotechnology potential of lactobacilli through comparative genomics of 213 strains and associated genera.</title>
        <authorList>
            <person name="Sun Z."/>
            <person name="Harris H.M."/>
            <person name="McCann A."/>
            <person name="Guo C."/>
            <person name="Argimon S."/>
            <person name="Zhang W."/>
            <person name="Yang X."/>
            <person name="Jeffery I.B."/>
            <person name="Cooney J.C."/>
            <person name="Kagawa T.F."/>
            <person name="Liu W."/>
            <person name="Song Y."/>
            <person name="Salvetti E."/>
            <person name="Wrobel A."/>
            <person name="Rasinkangas P."/>
            <person name="Parkhill J."/>
            <person name="Rea M.C."/>
            <person name="O'Sullivan O."/>
            <person name="Ritari J."/>
            <person name="Douillard F.P."/>
            <person name="Paul Ross R."/>
            <person name="Yang R."/>
            <person name="Briner A.E."/>
            <person name="Felis G.E."/>
            <person name="de Vos W.M."/>
            <person name="Barrangou R."/>
            <person name="Klaenhammer T.R."/>
            <person name="Caufield P.W."/>
            <person name="Cui Y."/>
            <person name="Zhang H."/>
            <person name="O'Toole P.W."/>
        </authorList>
    </citation>
    <scope>NUCLEOTIDE SEQUENCE [LARGE SCALE GENOMIC DNA]</scope>
    <source>
        <strain evidence="5 6">DSM 15814</strain>
    </source>
</reference>
<dbReference type="InterPro" id="IPR013096">
    <property type="entry name" value="Cupin_2"/>
</dbReference>
<evidence type="ECO:0000313" key="6">
    <source>
        <dbReference type="Proteomes" id="UP000051999"/>
    </source>
</evidence>
<dbReference type="Gene3D" id="2.60.120.10">
    <property type="entry name" value="Jelly Rolls"/>
    <property type="match status" value="1"/>
</dbReference>
<feature type="domain" description="HTH araC/xylS-type" evidence="4">
    <location>
        <begin position="168"/>
        <end position="264"/>
    </location>
</feature>
<dbReference type="PATRIC" id="fig|1114972.6.peg.960"/>
<keyword evidence="6" id="KW-1185">Reference proteome</keyword>
<dbReference type="InterPro" id="IPR014710">
    <property type="entry name" value="RmlC-like_jellyroll"/>
</dbReference>
<dbReference type="eggNOG" id="COG2207">
    <property type="taxonomic scope" value="Bacteria"/>
</dbReference>
<dbReference type="InterPro" id="IPR009057">
    <property type="entry name" value="Homeodomain-like_sf"/>
</dbReference>
<dbReference type="SUPFAM" id="SSF46689">
    <property type="entry name" value="Homeodomain-like"/>
    <property type="match status" value="1"/>
</dbReference>
<dbReference type="PANTHER" id="PTHR43280:SF2">
    <property type="entry name" value="HTH-TYPE TRANSCRIPTIONAL REGULATOR EXSA"/>
    <property type="match status" value="1"/>
</dbReference>
<dbReference type="SUPFAM" id="SSF51182">
    <property type="entry name" value="RmlC-like cupins"/>
    <property type="match status" value="1"/>
</dbReference>
<dbReference type="RefSeq" id="WP_017261062.1">
    <property type="nucleotide sequence ID" value="NZ_AUAW01000016.1"/>
</dbReference>
<comment type="caution">
    <text evidence="5">The sequence shown here is derived from an EMBL/GenBank/DDBJ whole genome shotgun (WGS) entry which is preliminary data.</text>
</comment>
<dbReference type="AlphaFoldDB" id="A0A0R1RHB9"/>
<dbReference type="Pfam" id="PF07883">
    <property type="entry name" value="Cupin_2"/>
    <property type="match status" value="1"/>
</dbReference>
<accession>A0A0R1RHB9</accession>
<dbReference type="STRING" id="1114972.FD35_GL000949"/>
<keyword evidence="2" id="KW-0238">DNA-binding</keyword>
<dbReference type="eggNOG" id="COG1917">
    <property type="taxonomic scope" value="Bacteria"/>
</dbReference>
<evidence type="ECO:0000313" key="5">
    <source>
        <dbReference type="EMBL" id="KRL53698.1"/>
    </source>
</evidence>
<organism evidence="5 6">
    <name type="scientific">Furfurilactobacillus rossiae DSM 15814</name>
    <dbReference type="NCBI Taxonomy" id="1114972"/>
    <lineage>
        <taxon>Bacteria</taxon>
        <taxon>Bacillati</taxon>
        <taxon>Bacillota</taxon>
        <taxon>Bacilli</taxon>
        <taxon>Lactobacillales</taxon>
        <taxon>Lactobacillaceae</taxon>
        <taxon>Furfurilactobacillus</taxon>
    </lineage>
</organism>
<evidence type="ECO:0000256" key="2">
    <source>
        <dbReference type="ARBA" id="ARBA00023125"/>
    </source>
</evidence>
<evidence type="ECO:0000259" key="4">
    <source>
        <dbReference type="PROSITE" id="PS01124"/>
    </source>
</evidence>
<dbReference type="InterPro" id="IPR011051">
    <property type="entry name" value="RmlC_Cupin_sf"/>
</dbReference>
<sequence length="264" mass="29989">MTNHYETVIPNLDIGVRFYESKVNVSDYVPFHWHNSIELVCVLEGKLTFTVGGKAFEIGPNQFMIVSSGVVHDVTNTPNHAFVLQIPLDFISTYVGNPEKVHFQNGDPKSKAYQRILELFIRLNRTVQLKQPGYLFDCGVIILLMIKILILDFSNGQTNEIDNKGVIKEIIAFIDASYSKSITLSSLASQFGYNASYLSRLFKRQTGITLGRYLYSIRLSAFHRDLTTSAESIEKLYEQNGLRNPGLARKLYKQTYGVLPHKLR</sequence>
<protein>
    <submittedName>
        <fullName evidence="5">AraC family transcriptional regulator</fullName>
    </submittedName>
</protein>